<proteinExistence type="predicted"/>
<dbReference type="InterPro" id="IPR012441">
    <property type="entry name" value="DUF1643"/>
</dbReference>
<dbReference type="RefSeq" id="WP_376850227.1">
    <property type="nucleotide sequence ID" value="NZ_JBHSMF010000006.1"/>
</dbReference>
<dbReference type="Proteomes" id="UP001596037">
    <property type="component" value="Unassembled WGS sequence"/>
</dbReference>
<sequence>MATQLNTEIAIKRDAHFSGCGRYRYRLDRLWADSKPLLCFIMLNPSVADDTEDDPTVRKCIGFAERFGCGGFFVVNLYAYIATKPKDLKAAHWPTGGAMADRVIERTLAIVAGHDAGLAICAWGANARRMGRPSELLEMIKAAGLRPHALNINADGTPAHPLMLPYSCGLVPYTSR</sequence>
<protein>
    <submittedName>
        <fullName evidence="1">DUF1643 domain-containing protein</fullName>
    </submittedName>
</protein>
<accession>A0ABW0NGL9</accession>
<name>A0ABW0NGL9_9BURK</name>
<evidence type="ECO:0000313" key="1">
    <source>
        <dbReference type="EMBL" id="MFC5498167.1"/>
    </source>
</evidence>
<gene>
    <name evidence="1" type="ORF">ACFPOE_11525</name>
</gene>
<organism evidence="1 2">
    <name type="scientific">Caenimonas terrae</name>
    <dbReference type="NCBI Taxonomy" id="696074"/>
    <lineage>
        <taxon>Bacteria</taxon>
        <taxon>Pseudomonadati</taxon>
        <taxon>Pseudomonadota</taxon>
        <taxon>Betaproteobacteria</taxon>
        <taxon>Burkholderiales</taxon>
        <taxon>Comamonadaceae</taxon>
        <taxon>Caenimonas</taxon>
    </lineage>
</organism>
<evidence type="ECO:0000313" key="2">
    <source>
        <dbReference type="Proteomes" id="UP001596037"/>
    </source>
</evidence>
<reference evidence="2" key="1">
    <citation type="journal article" date="2019" name="Int. J. Syst. Evol. Microbiol.">
        <title>The Global Catalogue of Microorganisms (GCM) 10K type strain sequencing project: providing services to taxonomists for standard genome sequencing and annotation.</title>
        <authorList>
            <consortium name="The Broad Institute Genomics Platform"/>
            <consortium name="The Broad Institute Genome Sequencing Center for Infectious Disease"/>
            <person name="Wu L."/>
            <person name="Ma J."/>
        </authorList>
    </citation>
    <scope>NUCLEOTIDE SEQUENCE [LARGE SCALE GENOMIC DNA]</scope>
    <source>
        <strain evidence="2">CCUG 57401</strain>
    </source>
</reference>
<comment type="caution">
    <text evidence="1">The sequence shown here is derived from an EMBL/GenBank/DDBJ whole genome shotgun (WGS) entry which is preliminary data.</text>
</comment>
<dbReference type="Pfam" id="PF07799">
    <property type="entry name" value="DUF1643"/>
    <property type="match status" value="1"/>
</dbReference>
<dbReference type="EMBL" id="JBHSMF010000006">
    <property type="protein sequence ID" value="MFC5498167.1"/>
    <property type="molecule type" value="Genomic_DNA"/>
</dbReference>
<keyword evidence="2" id="KW-1185">Reference proteome</keyword>